<comment type="caution">
    <text evidence="1">The sequence shown here is derived from an EMBL/GenBank/DDBJ whole genome shotgun (WGS) entry which is preliminary data.</text>
</comment>
<accession>A0ABP0IR99</accession>
<sequence>MATVLVHAREIKQLSNDSFPDSEELAEQVENWRNIILYYLEAEQQHAAKIYLEDMAKTLVYVRMMVRGDDVSQKLHGVQFYRAPLPAGFTFMNLAPPVHPDEVLMKAEIKQCVNFMLRFKRLRAHWSAFFSSMCHVLR</sequence>
<reference evidence="1 2" key="1">
    <citation type="submission" date="2024-02" db="EMBL/GenBank/DDBJ databases">
        <authorList>
            <person name="Chen Y."/>
            <person name="Shah S."/>
            <person name="Dougan E. K."/>
            <person name="Thang M."/>
            <person name="Chan C."/>
        </authorList>
    </citation>
    <scope>NUCLEOTIDE SEQUENCE [LARGE SCALE GENOMIC DNA]</scope>
</reference>
<protein>
    <recommendedName>
        <fullName evidence="3">Arp2/3 complex 34 kDa subunit</fullName>
    </recommendedName>
</protein>
<evidence type="ECO:0008006" key="3">
    <source>
        <dbReference type="Google" id="ProtNLM"/>
    </source>
</evidence>
<name>A0ABP0IR99_9DINO</name>
<keyword evidence="2" id="KW-1185">Reference proteome</keyword>
<organism evidence="1 2">
    <name type="scientific">Durusdinium trenchii</name>
    <dbReference type="NCBI Taxonomy" id="1381693"/>
    <lineage>
        <taxon>Eukaryota</taxon>
        <taxon>Sar</taxon>
        <taxon>Alveolata</taxon>
        <taxon>Dinophyceae</taxon>
        <taxon>Suessiales</taxon>
        <taxon>Symbiodiniaceae</taxon>
        <taxon>Durusdinium</taxon>
    </lineage>
</organism>
<dbReference type="Proteomes" id="UP001642484">
    <property type="component" value="Unassembled WGS sequence"/>
</dbReference>
<gene>
    <name evidence="1" type="ORF">CCMP2556_LOCUS7948</name>
</gene>
<evidence type="ECO:0000313" key="2">
    <source>
        <dbReference type="Proteomes" id="UP001642484"/>
    </source>
</evidence>
<proteinExistence type="predicted"/>
<evidence type="ECO:0000313" key="1">
    <source>
        <dbReference type="EMBL" id="CAK9005118.1"/>
    </source>
</evidence>
<dbReference type="EMBL" id="CAXAMN010003552">
    <property type="protein sequence ID" value="CAK9005118.1"/>
    <property type="molecule type" value="Genomic_DNA"/>
</dbReference>